<name>A0A7K1KNS2_9BACT</name>
<keyword evidence="2" id="KW-1185">Reference proteome</keyword>
<dbReference type="RefSeq" id="WP_155934216.1">
    <property type="nucleotide sequence ID" value="NZ_WODC01000005.1"/>
</dbReference>
<evidence type="ECO:0000313" key="2">
    <source>
        <dbReference type="Proteomes" id="UP000461162"/>
    </source>
</evidence>
<evidence type="ECO:0008006" key="3">
    <source>
        <dbReference type="Google" id="ProtNLM"/>
    </source>
</evidence>
<dbReference type="Proteomes" id="UP000461162">
    <property type="component" value="Unassembled WGS sequence"/>
</dbReference>
<sequence>MTTRSVYLAIAPNILRRTVQDLARLNLSLDLVPPQTHQEMLDFSKNYGHGEGTVPGLTLCAYPEFVRNLLRLQKTGMLAPLPDSLPPMRRELTSIGMAEPSSYFRVVGVVPFVIAAARSVSPPIEDWEDLCRPDVCESIAVPPHDTPLPALFDTMMTSLCGERAARAIAAKNTDHTPLDINKHLDAGNFLAGVSIPAFSRNFREGNGYMVWPRSGAWPVPLVACVRKDASPDAMEFLHFLFSNEYQRFLSESGSLIPAVEGIPWFEEMDRADGRLLWPGWDALVSLAIPDNAQGGRE</sequence>
<evidence type="ECO:0000313" key="1">
    <source>
        <dbReference type="EMBL" id="MUM77745.1"/>
    </source>
</evidence>
<gene>
    <name evidence="1" type="ORF">GKC30_08870</name>
</gene>
<reference evidence="1 2" key="1">
    <citation type="submission" date="2019-11" db="EMBL/GenBank/DDBJ databases">
        <title>Pseudodesulfovibrio alkaliphilus, sp. nov., an alkaliphilic sulfate-reducing bacteria from mud volcano of Taman peninsula, Russia.</title>
        <authorList>
            <person name="Frolova A."/>
            <person name="Merkel A.Y."/>
            <person name="Slobodkin A.I."/>
        </authorList>
    </citation>
    <scope>NUCLEOTIDE SEQUENCE [LARGE SCALE GENOMIC DNA]</scope>
    <source>
        <strain evidence="1 2">F-1</strain>
    </source>
</reference>
<protein>
    <recommendedName>
        <fullName evidence="3">ABC transporter substrate-binding protein</fullName>
    </recommendedName>
</protein>
<comment type="caution">
    <text evidence="1">The sequence shown here is derived from an EMBL/GenBank/DDBJ whole genome shotgun (WGS) entry which is preliminary data.</text>
</comment>
<dbReference type="Gene3D" id="3.40.190.10">
    <property type="entry name" value="Periplasmic binding protein-like II"/>
    <property type="match status" value="2"/>
</dbReference>
<proteinExistence type="predicted"/>
<dbReference type="EMBL" id="WODC01000005">
    <property type="protein sequence ID" value="MUM77745.1"/>
    <property type="molecule type" value="Genomic_DNA"/>
</dbReference>
<dbReference type="AlphaFoldDB" id="A0A7K1KNS2"/>
<accession>A0A7K1KNS2</accession>
<dbReference type="SUPFAM" id="SSF53850">
    <property type="entry name" value="Periplasmic binding protein-like II"/>
    <property type="match status" value="1"/>
</dbReference>
<organism evidence="1 2">
    <name type="scientific">Pseudodesulfovibrio alkaliphilus</name>
    <dbReference type="NCBI Taxonomy" id="2661613"/>
    <lineage>
        <taxon>Bacteria</taxon>
        <taxon>Pseudomonadati</taxon>
        <taxon>Thermodesulfobacteriota</taxon>
        <taxon>Desulfovibrionia</taxon>
        <taxon>Desulfovibrionales</taxon>
        <taxon>Desulfovibrionaceae</taxon>
    </lineage>
</organism>
<dbReference type="Pfam" id="PF13343">
    <property type="entry name" value="SBP_bac_6"/>
    <property type="match status" value="1"/>
</dbReference>